<keyword evidence="5" id="KW-1185">Reference proteome</keyword>
<feature type="domain" description="Telomerase activating protein Est1-like N-terminal" evidence="3">
    <location>
        <begin position="64"/>
        <end position="181"/>
    </location>
</feature>
<accession>A0A2J6QPQ9</accession>
<sequence>MAEAAIQQWKHAQQVEAKLIPLLAKYGREGPTFEDIDHLINQFRAASESTIFLDFEYAVKQGVGQHLWDAHTKINGRFKKILAEYRKGDQKKMVVEKRKFEKRYADFIKTSQFFYKGYIQRLASHFGGMKGLQRISNRLSLSTLSVDAPVQPTSHVEHLVELSCHATLLRLGDLSRYRNNMRTKDRSWDSAMAYYCLANDLYPESGSAHNQMAVIATTDGNHLNAVYHFYRAITAKEPHPLAQKNLELEFKKIIGSWEKKRPNPKTDSLTTLTWWFVLLHAKFYEGVDFSTHEELENEVLSRLALLLKERSFGETLEKFVLINLAAESLAGDRFSMQGDEAKPEIIKSYLFCLAFNVRMMFVLLQVLLPELEDSASGEEIPKGTGNSQPGRSNEKITAVAARVLPALRQYSAWLASGPGLILASAGAASIQVHAKEMWKMYADVLTRLANFFPVEELSSVNYLLEEDETTVGFQPLRNPQLSAECNLYIDAKGELKPRFTDPGVKRDLPHVEMQARVLNILLCGLSLQLKEQIPLALSNDTGSPIFTFVEEGLSLASPARVPIPAGSYSSPVRPNDNYRMPGPTNGTYEVRDESIAASDSHQSMDTDMHRMVDSLLEPPSSRNTTSNETSYGMHSATANEIFAPMGSNSFEPRFQSTPKMLPSLPGLYNSAFTPQPNELQPHSPNRPMTARQRSPFPLATPEQRLQAAIALDEATGFGSTKRSSWGSRASRPLSNPTSPPVNQVLQESLAQHFMPMPSSAFSDSSSIYVNNTPHFQSRAVGGPLRAVLPLTNGHNSTVYPGASNFDKTTMLQSSLYDGTQPAWGGYVATPPGGQGG</sequence>
<proteinExistence type="predicted"/>
<feature type="compositionally biased region" description="Polar residues" evidence="1">
    <location>
        <begin position="717"/>
        <end position="740"/>
    </location>
</feature>
<feature type="region of interest" description="Disordered" evidence="1">
    <location>
        <begin position="671"/>
        <end position="693"/>
    </location>
</feature>
<dbReference type="InterPro" id="IPR019458">
    <property type="entry name" value="Est1-like_N"/>
</dbReference>
<dbReference type="InterPro" id="IPR011990">
    <property type="entry name" value="TPR-like_helical_dom_sf"/>
</dbReference>
<dbReference type="Proteomes" id="UP000235672">
    <property type="component" value="Unassembled WGS sequence"/>
</dbReference>
<name>A0A2J6QPQ9_9HELO</name>
<dbReference type="InterPro" id="IPR045153">
    <property type="entry name" value="Est1/Ebs1-like"/>
</dbReference>
<evidence type="ECO:0000259" key="3">
    <source>
        <dbReference type="Pfam" id="PF10374"/>
    </source>
</evidence>
<dbReference type="PANTHER" id="PTHR15696:SF36">
    <property type="entry name" value="NONSENSE-MEDIATED MRNA DECAY FACTOR"/>
    <property type="match status" value="1"/>
</dbReference>
<dbReference type="PANTHER" id="PTHR15696">
    <property type="entry name" value="SMG-7 SUPPRESSOR WITH MORPHOLOGICAL EFFECT ON GENITALIA PROTEIN 7"/>
    <property type="match status" value="1"/>
</dbReference>
<gene>
    <name evidence="4" type="ORF">NA56DRAFT_742411</name>
</gene>
<organism evidence="4 5">
    <name type="scientific">Hyaloscypha hepaticicola</name>
    <dbReference type="NCBI Taxonomy" id="2082293"/>
    <lineage>
        <taxon>Eukaryota</taxon>
        <taxon>Fungi</taxon>
        <taxon>Dikarya</taxon>
        <taxon>Ascomycota</taxon>
        <taxon>Pezizomycotina</taxon>
        <taxon>Leotiomycetes</taxon>
        <taxon>Helotiales</taxon>
        <taxon>Hyaloscyphaceae</taxon>
        <taxon>Hyaloscypha</taxon>
    </lineage>
</organism>
<dbReference type="InterPro" id="IPR018834">
    <property type="entry name" value="DNA/RNA-bd_Est1-type"/>
</dbReference>
<feature type="compositionally biased region" description="Polar residues" evidence="1">
    <location>
        <begin position="671"/>
        <end position="683"/>
    </location>
</feature>
<dbReference type="OrthoDB" id="69928at2759"/>
<dbReference type="Gene3D" id="1.25.40.10">
    <property type="entry name" value="Tetratricopeptide repeat domain"/>
    <property type="match status" value="1"/>
</dbReference>
<dbReference type="Pfam" id="PF10374">
    <property type="entry name" value="EST1"/>
    <property type="match status" value="1"/>
</dbReference>
<protein>
    <recommendedName>
        <fullName evidence="6">DNA/RNA-binding domain-containing protein</fullName>
    </recommendedName>
</protein>
<dbReference type="AlphaFoldDB" id="A0A2J6QPQ9"/>
<dbReference type="SUPFAM" id="SSF48452">
    <property type="entry name" value="TPR-like"/>
    <property type="match status" value="1"/>
</dbReference>
<evidence type="ECO:0000313" key="4">
    <source>
        <dbReference type="EMBL" id="PMD28250.1"/>
    </source>
</evidence>
<feature type="region of interest" description="Disordered" evidence="1">
    <location>
        <begin position="712"/>
        <end position="740"/>
    </location>
</feature>
<feature type="region of interest" description="Disordered" evidence="1">
    <location>
        <begin position="567"/>
        <end position="590"/>
    </location>
</feature>
<reference evidence="4 5" key="1">
    <citation type="submission" date="2016-05" db="EMBL/GenBank/DDBJ databases">
        <title>A degradative enzymes factory behind the ericoid mycorrhizal symbiosis.</title>
        <authorList>
            <consortium name="DOE Joint Genome Institute"/>
            <person name="Martino E."/>
            <person name="Morin E."/>
            <person name="Grelet G."/>
            <person name="Kuo A."/>
            <person name="Kohler A."/>
            <person name="Daghino S."/>
            <person name="Barry K."/>
            <person name="Choi C."/>
            <person name="Cichocki N."/>
            <person name="Clum A."/>
            <person name="Copeland A."/>
            <person name="Hainaut M."/>
            <person name="Haridas S."/>
            <person name="Labutti K."/>
            <person name="Lindquist E."/>
            <person name="Lipzen A."/>
            <person name="Khouja H.-R."/>
            <person name="Murat C."/>
            <person name="Ohm R."/>
            <person name="Olson A."/>
            <person name="Spatafora J."/>
            <person name="Veneault-Fourrey C."/>
            <person name="Henrissat B."/>
            <person name="Grigoriev I."/>
            <person name="Martin F."/>
            <person name="Perotto S."/>
        </authorList>
    </citation>
    <scope>NUCLEOTIDE SEQUENCE [LARGE SCALE GENOMIC DNA]</scope>
    <source>
        <strain evidence="4 5">UAMH 7357</strain>
    </source>
</reference>
<feature type="domain" description="DNA/RNA-binding" evidence="2">
    <location>
        <begin position="191"/>
        <end position="479"/>
    </location>
</feature>
<dbReference type="STRING" id="1745343.A0A2J6QPQ9"/>
<dbReference type="EMBL" id="KZ613464">
    <property type="protein sequence ID" value="PMD28250.1"/>
    <property type="molecule type" value="Genomic_DNA"/>
</dbReference>
<dbReference type="Pfam" id="PF10373">
    <property type="entry name" value="EST1_DNA_bind"/>
    <property type="match status" value="1"/>
</dbReference>
<evidence type="ECO:0000256" key="1">
    <source>
        <dbReference type="SAM" id="MobiDB-lite"/>
    </source>
</evidence>
<evidence type="ECO:0008006" key="6">
    <source>
        <dbReference type="Google" id="ProtNLM"/>
    </source>
</evidence>
<evidence type="ECO:0000259" key="2">
    <source>
        <dbReference type="Pfam" id="PF10373"/>
    </source>
</evidence>
<evidence type="ECO:0000313" key="5">
    <source>
        <dbReference type="Proteomes" id="UP000235672"/>
    </source>
</evidence>